<evidence type="ECO:0000313" key="1">
    <source>
        <dbReference type="EMBL" id="KAI9916844.1"/>
    </source>
</evidence>
<organism evidence="1 2">
    <name type="scientific">Peronosclerospora sorghi</name>
    <dbReference type="NCBI Taxonomy" id="230839"/>
    <lineage>
        <taxon>Eukaryota</taxon>
        <taxon>Sar</taxon>
        <taxon>Stramenopiles</taxon>
        <taxon>Oomycota</taxon>
        <taxon>Peronosporomycetes</taxon>
        <taxon>Peronosporales</taxon>
        <taxon>Peronosporaceae</taxon>
        <taxon>Peronosclerospora</taxon>
    </lineage>
</organism>
<keyword evidence="2" id="KW-1185">Reference proteome</keyword>
<gene>
    <name evidence="1" type="ORF">PsorP6_018096</name>
</gene>
<accession>A0ACC0WDL8</accession>
<protein>
    <submittedName>
        <fullName evidence="1">Uncharacterized protein</fullName>
    </submittedName>
</protein>
<sequence>MTYVPPTSDDAPAYSAAQVDNCAFAAWYPKLKHVSIKGVVVPLPSRFISLLLADGVTLPSAVEASKMEPVDAESDGGTRQWTSEDVNAISIVQEQVEQALEAFRGKTFAKTNWSAPRDAAWMLGTLQCTSFEDVFLLLQASDFVVHDLTQPYSGCKRGKRENGPQERYLVLKQWCNFLDSMLFRCFVIGHRLVAVSQRNCHEFYDFLVDQQEELCDLLTNFYATHFRNRGGAHVFPDPNYCFDVYIDKRRRVYLLDINVFGGVTDTLLFSWKELVAMQVESCAMPEDSDDQQCLIDFRVVESKTGIRANPLSGYRAPTDLVDHLVGGAGFDAFMEQVKCDNAPNDDSDRSDGEH</sequence>
<dbReference type="Proteomes" id="UP001163321">
    <property type="component" value="Chromosome 2"/>
</dbReference>
<evidence type="ECO:0000313" key="2">
    <source>
        <dbReference type="Proteomes" id="UP001163321"/>
    </source>
</evidence>
<proteinExistence type="predicted"/>
<reference evidence="1 2" key="1">
    <citation type="journal article" date="2022" name="bioRxiv">
        <title>The genome of the oomycete Peronosclerospora sorghi, a cosmopolitan pathogen of maize and sorghum, is inflated with dispersed pseudogenes.</title>
        <authorList>
            <person name="Fletcher K."/>
            <person name="Martin F."/>
            <person name="Isakeit T."/>
            <person name="Cavanaugh K."/>
            <person name="Magill C."/>
            <person name="Michelmore R."/>
        </authorList>
    </citation>
    <scope>NUCLEOTIDE SEQUENCE [LARGE SCALE GENOMIC DNA]</scope>
    <source>
        <strain evidence="1">P6</strain>
    </source>
</reference>
<dbReference type="EMBL" id="CM047581">
    <property type="protein sequence ID" value="KAI9916844.1"/>
    <property type="molecule type" value="Genomic_DNA"/>
</dbReference>
<comment type="caution">
    <text evidence="1">The sequence shown here is derived from an EMBL/GenBank/DDBJ whole genome shotgun (WGS) entry which is preliminary data.</text>
</comment>
<name>A0ACC0WDL8_9STRA</name>